<keyword evidence="3 5" id="KW-0831">Ubiquinone biosynthesis</keyword>
<keyword evidence="7" id="KW-1185">Reference proteome</keyword>
<feature type="binding site" evidence="5">
    <location>
        <position position="39"/>
    </location>
    <ligand>
        <name>S-adenosyl-L-methionine</name>
        <dbReference type="ChEBI" id="CHEBI:59789"/>
    </ligand>
</feature>
<organism evidence="6 7">
    <name type="scientific">Ferrimonas lipolytica</name>
    <dbReference type="NCBI Taxonomy" id="2724191"/>
    <lineage>
        <taxon>Bacteria</taxon>
        <taxon>Pseudomonadati</taxon>
        <taxon>Pseudomonadota</taxon>
        <taxon>Gammaproteobacteria</taxon>
        <taxon>Alteromonadales</taxon>
        <taxon>Ferrimonadaceae</taxon>
        <taxon>Ferrimonas</taxon>
    </lineage>
</organism>
<comment type="function">
    <text evidence="5">O-methyltransferase that catalyzes the 2 O-methylation steps in the ubiquinone biosynthetic pathway.</text>
</comment>
<dbReference type="EC" id="2.1.1.64" evidence="5"/>
<evidence type="ECO:0000313" key="6">
    <source>
        <dbReference type="EMBL" id="QIZ76616.1"/>
    </source>
</evidence>
<dbReference type="GO" id="GO:0102208">
    <property type="term" value="F:2-polyprenyl-6-hydroxyphenol methylase activity"/>
    <property type="evidence" value="ECO:0007669"/>
    <property type="project" value="UniProtKB-EC"/>
</dbReference>
<dbReference type="PANTHER" id="PTHR43464:SF19">
    <property type="entry name" value="UBIQUINONE BIOSYNTHESIS O-METHYLTRANSFERASE, MITOCHONDRIAL"/>
    <property type="match status" value="1"/>
</dbReference>
<dbReference type="SUPFAM" id="SSF53335">
    <property type="entry name" value="S-adenosyl-L-methionine-dependent methyltransferases"/>
    <property type="match status" value="1"/>
</dbReference>
<accession>A0A6H1UEH8</accession>
<comment type="catalytic activity">
    <reaction evidence="5">
        <text>a 3-(all-trans-polyprenyl)benzene-1,2-diol + S-adenosyl-L-methionine = a 2-methoxy-6-(all-trans-polyprenyl)phenol + S-adenosyl-L-homocysteine + H(+)</text>
        <dbReference type="Rhea" id="RHEA:31411"/>
        <dbReference type="Rhea" id="RHEA-COMP:9550"/>
        <dbReference type="Rhea" id="RHEA-COMP:9551"/>
        <dbReference type="ChEBI" id="CHEBI:15378"/>
        <dbReference type="ChEBI" id="CHEBI:57856"/>
        <dbReference type="ChEBI" id="CHEBI:59789"/>
        <dbReference type="ChEBI" id="CHEBI:62729"/>
        <dbReference type="ChEBI" id="CHEBI:62731"/>
        <dbReference type="EC" id="2.1.1.222"/>
    </reaction>
</comment>
<dbReference type="NCBIfam" id="TIGR01983">
    <property type="entry name" value="UbiG"/>
    <property type="match status" value="1"/>
</dbReference>
<gene>
    <name evidence="5 6" type="primary">ubiG</name>
    <name evidence="6" type="ORF">HER31_06885</name>
</gene>
<dbReference type="Pfam" id="PF13489">
    <property type="entry name" value="Methyltransf_23"/>
    <property type="match status" value="1"/>
</dbReference>
<dbReference type="RefSeq" id="WP_168659878.1">
    <property type="nucleotide sequence ID" value="NZ_CP051180.1"/>
</dbReference>
<sequence>MNNNTNVDPQEVAKFEQLAATWWDPEGHSGPLHAMNPVRVSFIERHCGGLFDKKVADVGCGGGLVSEAIAKCGAQVTGLDMGEEPLEVARLHALETGIEVDYLNSTAEQHADGFQGKYDVVCCLEMLEHVPDPQSVINACIKMLRPGGHLFMSTINKTPEAYLTTIVGAEHLVKALPKGTHDFNKFLRPSQLSRWCEQQGMLMQHASGLFYNPLTKTVSLNKSLRVNYILHAQKPQS</sequence>
<dbReference type="Proteomes" id="UP000501602">
    <property type="component" value="Chromosome"/>
</dbReference>
<dbReference type="InterPro" id="IPR029063">
    <property type="entry name" value="SAM-dependent_MTases_sf"/>
</dbReference>
<dbReference type="AlphaFoldDB" id="A0A6H1UEH8"/>
<evidence type="ECO:0000256" key="2">
    <source>
        <dbReference type="ARBA" id="ARBA00022679"/>
    </source>
</evidence>
<feature type="binding site" evidence="5">
    <location>
        <position position="80"/>
    </location>
    <ligand>
        <name>S-adenosyl-L-methionine</name>
        <dbReference type="ChEBI" id="CHEBI:59789"/>
    </ligand>
</feature>
<dbReference type="GO" id="GO:0010420">
    <property type="term" value="F:polyprenyldihydroxybenzoate methyltransferase activity"/>
    <property type="evidence" value="ECO:0007669"/>
    <property type="project" value="InterPro"/>
</dbReference>
<reference evidence="6 7" key="1">
    <citation type="submission" date="2020-04" db="EMBL/GenBank/DDBJ databases">
        <title>Ferrimonas sp. S7 isolated from sea water.</title>
        <authorList>
            <person name="Bae S.S."/>
            <person name="Baek K."/>
        </authorList>
    </citation>
    <scope>NUCLEOTIDE SEQUENCE [LARGE SCALE GENOMIC DNA]</scope>
    <source>
        <strain evidence="6 7">S7</strain>
    </source>
</reference>
<evidence type="ECO:0000256" key="3">
    <source>
        <dbReference type="ARBA" id="ARBA00022688"/>
    </source>
</evidence>
<dbReference type="UniPathway" id="UPA00232"/>
<dbReference type="EMBL" id="CP051180">
    <property type="protein sequence ID" value="QIZ76616.1"/>
    <property type="molecule type" value="Genomic_DNA"/>
</dbReference>
<dbReference type="HAMAP" id="MF_00472">
    <property type="entry name" value="UbiG"/>
    <property type="match status" value="1"/>
</dbReference>
<dbReference type="FunFam" id="3.40.50.150:FF:000028">
    <property type="entry name" value="Ubiquinone biosynthesis O-methyltransferase"/>
    <property type="match status" value="1"/>
</dbReference>
<evidence type="ECO:0000256" key="5">
    <source>
        <dbReference type="HAMAP-Rule" id="MF_00472"/>
    </source>
</evidence>
<keyword evidence="2 5" id="KW-0808">Transferase</keyword>
<dbReference type="Gene3D" id="3.40.50.150">
    <property type="entry name" value="Vaccinia Virus protein VP39"/>
    <property type="match status" value="1"/>
</dbReference>
<dbReference type="GO" id="GO:0032259">
    <property type="term" value="P:methylation"/>
    <property type="evidence" value="ECO:0007669"/>
    <property type="project" value="UniProtKB-KW"/>
</dbReference>
<keyword evidence="1 5" id="KW-0489">Methyltransferase</keyword>
<evidence type="ECO:0000313" key="7">
    <source>
        <dbReference type="Proteomes" id="UP000501602"/>
    </source>
</evidence>
<feature type="binding site" evidence="5">
    <location>
        <position position="59"/>
    </location>
    <ligand>
        <name>S-adenosyl-L-methionine</name>
        <dbReference type="ChEBI" id="CHEBI:59789"/>
    </ligand>
</feature>
<dbReference type="GO" id="GO:0061542">
    <property type="term" value="F:3-demethylubiquinol 3-O-methyltransferase activity"/>
    <property type="evidence" value="ECO:0007669"/>
    <property type="project" value="UniProtKB-UniRule"/>
</dbReference>
<name>A0A6H1UEH8_9GAMM</name>
<dbReference type="CDD" id="cd02440">
    <property type="entry name" value="AdoMet_MTases"/>
    <property type="match status" value="1"/>
</dbReference>
<comment type="catalytic activity">
    <reaction evidence="5">
        <text>a 3-demethylubiquinol + S-adenosyl-L-methionine = a ubiquinol + S-adenosyl-L-homocysteine + H(+)</text>
        <dbReference type="Rhea" id="RHEA:44380"/>
        <dbReference type="Rhea" id="RHEA-COMP:9566"/>
        <dbReference type="Rhea" id="RHEA-COMP:10914"/>
        <dbReference type="ChEBI" id="CHEBI:15378"/>
        <dbReference type="ChEBI" id="CHEBI:17976"/>
        <dbReference type="ChEBI" id="CHEBI:57856"/>
        <dbReference type="ChEBI" id="CHEBI:59789"/>
        <dbReference type="ChEBI" id="CHEBI:84422"/>
        <dbReference type="EC" id="2.1.1.64"/>
    </reaction>
</comment>
<evidence type="ECO:0000256" key="1">
    <source>
        <dbReference type="ARBA" id="ARBA00022603"/>
    </source>
</evidence>
<dbReference type="PANTHER" id="PTHR43464">
    <property type="entry name" value="METHYLTRANSFERASE"/>
    <property type="match status" value="1"/>
</dbReference>
<dbReference type="EC" id="2.1.1.222" evidence="5"/>
<evidence type="ECO:0000256" key="4">
    <source>
        <dbReference type="ARBA" id="ARBA00022691"/>
    </source>
</evidence>
<proteinExistence type="inferred from homology"/>
<protein>
    <recommendedName>
        <fullName evidence="5">Ubiquinone biosynthesis O-methyltransferase</fullName>
    </recommendedName>
    <alternativeName>
        <fullName evidence="5">2-polyprenyl-6-hydroxyphenol methylase</fullName>
        <ecNumber evidence="5">2.1.1.222</ecNumber>
    </alternativeName>
    <alternativeName>
        <fullName evidence="5">3-demethylubiquinone 3-O-methyltransferase</fullName>
        <ecNumber evidence="5">2.1.1.64</ecNumber>
    </alternativeName>
</protein>
<keyword evidence="4 5" id="KW-0949">S-adenosyl-L-methionine</keyword>
<comment type="similarity">
    <text evidence="5">Belongs to the methyltransferase superfamily. UbiG/COQ3 family.</text>
</comment>
<dbReference type="InterPro" id="IPR010233">
    <property type="entry name" value="UbiG_MeTrfase"/>
</dbReference>
<dbReference type="KEGG" id="fes:HER31_06885"/>
<feature type="binding site" evidence="5">
    <location>
        <position position="124"/>
    </location>
    <ligand>
        <name>S-adenosyl-L-methionine</name>
        <dbReference type="ChEBI" id="CHEBI:59789"/>
    </ligand>
</feature>
<comment type="pathway">
    <text evidence="5">Cofactor biosynthesis; ubiquinone biosynthesis.</text>
</comment>